<reference evidence="1" key="1">
    <citation type="journal article" date="2022" name="Cell Host Microbe">
        <title>Colonization of the live biotherapeutic product VE303 and modulation of the microbiota and metabolites in healthy volunteers.</title>
        <authorList>
            <person name="Dsouza M."/>
            <person name="Menon R."/>
            <person name="Crossette E."/>
            <person name="Bhattarai S.K."/>
            <person name="Schneider J."/>
            <person name="Kim Y.G."/>
            <person name="Reddy S."/>
            <person name="Caballero S."/>
            <person name="Felix C."/>
            <person name="Cornacchione L."/>
            <person name="Hendrickson J."/>
            <person name="Watson A.R."/>
            <person name="Minot S.S."/>
            <person name="Greenfield N."/>
            <person name="Schopf L."/>
            <person name="Szabady R."/>
            <person name="Patarroyo J."/>
            <person name="Smith W."/>
            <person name="Harrison P."/>
            <person name="Kuijper E.J."/>
            <person name="Kelly C.P."/>
            <person name="Olle B."/>
            <person name="Bobilev D."/>
            <person name="Silber J.L."/>
            <person name="Bucci V."/>
            <person name="Roberts B."/>
            <person name="Faith J."/>
            <person name="Norman J.M."/>
        </authorList>
    </citation>
    <scope>NUCLEOTIDE SEQUENCE</scope>
    <source>
        <strain evidence="1">VE303-04</strain>
    </source>
</reference>
<comment type="caution">
    <text evidence="1">The sequence shown here is derived from an EMBL/GenBank/DDBJ whole genome shotgun (WGS) entry which is preliminary data.</text>
</comment>
<accession>A0AAW5EYV1</accession>
<sequence>MDTSAILQNRIDFCGIIVAERCNPNGDPINGNVPRQDFNGNGIITDVCLKRKLRDRLSENGYDVFVVKQEELLDEQKSLHGKVKAESDMVRAAKSKDRTAYRKIACEKWIDVRAFGQVFAFKSSKASKESEEELGISECVRGPVSIQDAVSLDYITVIQKNLTKSVNSNDPNSRSDKSSDTMGTRYQINYGAYVFRGSIYPQLAKITGFTYGDALAIKNAIINMFMNDASAARPAGSMTLDRLYWWEHNCPNGQYSPVKVFRTLQFSPMDVPPYYKTELLNLPGLEPEVIEGW</sequence>
<organism evidence="1 3">
    <name type="scientific">Clostridium symbiosum</name>
    <name type="common">Bacteroides symbiosus</name>
    <dbReference type="NCBI Taxonomy" id="1512"/>
    <lineage>
        <taxon>Bacteria</taxon>
        <taxon>Bacillati</taxon>
        <taxon>Bacillota</taxon>
        <taxon>Clostridia</taxon>
        <taxon>Lachnospirales</taxon>
        <taxon>Lachnospiraceae</taxon>
        <taxon>Otoolea</taxon>
    </lineage>
</organism>
<dbReference type="EMBL" id="JAINVB010000001">
    <property type="protein sequence ID" value="MCK0085246.1"/>
    <property type="molecule type" value="Genomic_DNA"/>
</dbReference>
<dbReference type="Proteomes" id="UP001203136">
    <property type="component" value="Unassembled WGS sequence"/>
</dbReference>
<dbReference type="GO" id="GO:0043571">
    <property type="term" value="P:maintenance of CRISPR repeat elements"/>
    <property type="evidence" value="ECO:0007669"/>
    <property type="project" value="InterPro"/>
</dbReference>
<evidence type="ECO:0000313" key="3">
    <source>
        <dbReference type="Proteomes" id="UP001203136"/>
    </source>
</evidence>
<dbReference type="InterPro" id="IPR013418">
    <property type="entry name" value="CRISPR-assoc_prot_Cas7/Csd2"/>
</dbReference>
<dbReference type="AlphaFoldDB" id="A0AAW5EYV1"/>
<dbReference type="InterPro" id="IPR006482">
    <property type="entry name" value="Cas7_Csh2/Csh2"/>
</dbReference>
<dbReference type="NCBIfam" id="TIGR01595">
    <property type="entry name" value="cas_CT1132"/>
    <property type="match status" value="1"/>
</dbReference>
<dbReference type="Pfam" id="PF05107">
    <property type="entry name" value="Cas_Cas7"/>
    <property type="match status" value="1"/>
</dbReference>
<evidence type="ECO:0000313" key="1">
    <source>
        <dbReference type="EMBL" id="MCK0085246.1"/>
    </source>
</evidence>
<dbReference type="EMBL" id="JAINVB010000002">
    <property type="protein sequence ID" value="MCK0089146.1"/>
    <property type="molecule type" value="Genomic_DNA"/>
</dbReference>
<dbReference type="RefSeq" id="WP_024739722.1">
    <property type="nucleotide sequence ID" value="NZ_JAINVB010000001.1"/>
</dbReference>
<dbReference type="NCBIfam" id="TIGR02589">
    <property type="entry name" value="cas_Csd2"/>
    <property type="match status" value="1"/>
</dbReference>
<name>A0AAW5EYV1_CLOSY</name>
<proteinExistence type="predicted"/>
<gene>
    <name evidence="1" type="primary">cas7c</name>
    <name evidence="1" type="ORF">K5I21_05050</name>
    <name evidence="2" type="ORF">K5I21_25400</name>
</gene>
<evidence type="ECO:0000313" key="2">
    <source>
        <dbReference type="EMBL" id="MCK0089146.1"/>
    </source>
</evidence>
<protein>
    <submittedName>
        <fullName evidence="1">Type I-C CRISPR-associated protein Cas7/Csd2</fullName>
    </submittedName>
</protein>